<evidence type="ECO:0000313" key="3">
    <source>
        <dbReference type="Proteomes" id="UP001529256"/>
    </source>
</evidence>
<name>A0ABT7V5P2_9ACTN</name>
<accession>A0ABT7V5P2</accession>
<keyword evidence="2" id="KW-0255">Endonuclease</keyword>
<sequence>MGDPRVSNGAARRALRKRVASMGLPCALCGQSIDYSLPSGHPLSFELDEIVPVSRYKEGGYASATACALDPRNVRPVHRQRICNQKRGNGLRKRKGKGEAVEPRPYRPIKHSREW</sequence>
<feature type="region of interest" description="Disordered" evidence="1">
    <location>
        <begin position="82"/>
        <end position="115"/>
    </location>
</feature>
<dbReference type="Gene3D" id="1.10.30.50">
    <property type="match status" value="1"/>
</dbReference>
<organism evidence="2 3">
    <name type="scientific">Thermophilibacter provencensis</name>
    <dbReference type="NCBI Taxonomy" id="1852386"/>
    <lineage>
        <taxon>Bacteria</taxon>
        <taxon>Bacillati</taxon>
        <taxon>Actinomycetota</taxon>
        <taxon>Coriobacteriia</taxon>
        <taxon>Coriobacteriales</taxon>
        <taxon>Atopobiaceae</taxon>
        <taxon>Thermophilibacter</taxon>
    </lineage>
</organism>
<reference evidence="2" key="2">
    <citation type="submission" date="2023-06" db="EMBL/GenBank/DDBJ databases">
        <authorList>
            <person name="Zeman M."/>
            <person name="Kubasova T."/>
            <person name="Jahodarova E."/>
            <person name="Nykrynova M."/>
            <person name="Rychlik I."/>
        </authorList>
    </citation>
    <scope>NUCLEOTIDE SEQUENCE</scope>
    <source>
        <strain evidence="2">153_Feed</strain>
    </source>
</reference>
<comment type="caution">
    <text evidence="2">The sequence shown here is derived from an EMBL/GenBank/DDBJ whole genome shotgun (WGS) entry which is preliminary data.</text>
</comment>
<keyword evidence="2" id="KW-0378">Hydrolase</keyword>
<dbReference type="EMBL" id="JAUDEA010000025">
    <property type="protein sequence ID" value="MDM8271925.1"/>
    <property type="molecule type" value="Genomic_DNA"/>
</dbReference>
<feature type="compositionally biased region" description="Basic and acidic residues" evidence="1">
    <location>
        <begin position="97"/>
        <end position="115"/>
    </location>
</feature>
<reference evidence="2" key="1">
    <citation type="submission" date="2023-06" db="EMBL/GenBank/DDBJ databases">
        <title>Identification and characterization of horizontal gene transfer across gut microbiota members of farm animals based on homology search.</title>
        <authorList>
            <person name="Schwarzerova J."/>
            <person name="Nykrynova M."/>
            <person name="Jureckova K."/>
            <person name="Cejkova D."/>
            <person name="Rychlik I."/>
        </authorList>
    </citation>
    <scope>NUCLEOTIDE SEQUENCE</scope>
    <source>
        <strain evidence="2">153_Feed</strain>
    </source>
</reference>
<dbReference type="RefSeq" id="WP_289512000.1">
    <property type="nucleotide sequence ID" value="NZ_JAUDEA010000025.1"/>
</dbReference>
<gene>
    <name evidence="2" type="ORF">QUW25_09635</name>
</gene>
<keyword evidence="2" id="KW-0540">Nuclease</keyword>
<evidence type="ECO:0000256" key="1">
    <source>
        <dbReference type="SAM" id="MobiDB-lite"/>
    </source>
</evidence>
<evidence type="ECO:0000313" key="2">
    <source>
        <dbReference type="EMBL" id="MDM8271925.1"/>
    </source>
</evidence>
<protein>
    <submittedName>
        <fullName evidence="2">HNH endonuclease</fullName>
    </submittedName>
</protein>
<dbReference type="GO" id="GO:0004519">
    <property type="term" value="F:endonuclease activity"/>
    <property type="evidence" value="ECO:0007669"/>
    <property type="project" value="UniProtKB-KW"/>
</dbReference>
<keyword evidence="3" id="KW-1185">Reference proteome</keyword>
<proteinExistence type="predicted"/>
<dbReference type="Proteomes" id="UP001529256">
    <property type="component" value="Unassembled WGS sequence"/>
</dbReference>